<feature type="domain" description="POTRA" evidence="3">
    <location>
        <begin position="101"/>
        <end position="155"/>
    </location>
</feature>
<evidence type="ECO:0008006" key="6">
    <source>
        <dbReference type="Google" id="ProtNLM"/>
    </source>
</evidence>
<organism evidence="4 5">
    <name type="scientific">Pseudoalteromonas carrageenovora IAM 12662</name>
    <dbReference type="NCBI Taxonomy" id="1314868"/>
    <lineage>
        <taxon>Bacteria</taxon>
        <taxon>Pseudomonadati</taxon>
        <taxon>Pseudomonadota</taxon>
        <taxon>Gammaproteobacteria</taxon>
        <taxon>Alteromonadales</taxon>
        <taxon>Pseudoalteromonadaceae</taxon>
        <taxon>Pseudoalteromonas</taxon>
    </lineage>
</organism>
<dbReference type="OrthoDB" id="6306838at2"/>
<dbReference type="PANTHER" id="PTHR34597">
    <property type="entry name" value="SLR1661 PROTEIN"/>
    <property type="match status" value="1"/>
</dbReference>
<proteinExistence type="predicted"/>
<gene>
    <name evidence="4" type="ORF">PCAR9_A31204</name>
</gene>
<evidence type="ECO:0000259" key="2">
    <source>
        <dbReference type="Pfam" id="PF03865"/>
    </source>
</evidence>
<dbReference type="GO" id="GO:0098046">
    <property type="term" value="C:type V protein secretion system complex"/>
    <property type="evidence" value="ECO:0007669"/>
    <property type="project" value="TreeGrafter"/>
</dbReference>
<dbReference type="GO" id="GO:0008320">
    <property type="term" value="F:protein transmembrane transporter activity"/>
    <property type="evidence" value="ECO:0007669"/>
    <property type="project" value="TreeGrafter"/>
</dbReference>
<keyword evidence="1" id="KW-0732">Signal</keyword>
<dbReference type="EMBL" id="LT965928">
    <property type="protein sequence ID" value="SOU42004.1"/>
    <property type="molecule type" value="Genomic_DNA"/>
</dbReference>
<name>A0A2K4XCI1_PSEVC</name>
<dbReference type="GO" id="GO:0019867">
    <property type="term" value="C:outer membrane"/>
    <property type="evidence" value="ECO:0007669"/>
    <property type="project" value="InterPro"/>
</dbReference>
<dbReference type="InterPro" id="IPR010827">
    <property type="entry name" value="BamA/TamA_POTRA"/>
</dbReference>
<dbReference type="RefSeq" id="WP_104643303.1">
    <property type="nucleotide sequence ID" value="NZ_AQGW01000013.1"/>
</dbReference>
<feature type="signal peptide" evidence="1">
    <location>
        <begin position="1"/>
        <end position="26"/>
    </location>
</feature>
<dbReference type="Pfam" id="PF03865">
    <property type="entry name" value="ShlB"/>
    <property type="match status" value="1"/>
</dbReference>
<dbReference type="InterPro" id="IPR051544">
    <property type="entry name" value="TPS_OM_transporter"/>
</dbReference>
<dbReference type="Proteomes" id="UP000238288">
    <property type="component" value="Chromosome PCAR9a"/>
</dbReference>
<evidence type="ECO:0000256" key="1">
    <source>
        <dbReference type="SAM" id="SignalP"/>
    </source>
</evidence>
<feature type="domain" description="Haemolysin activator HlyB C-terminal" evidence="2">
    <location>
        <begin position="336"/>
        <end position="530"/>
    </location>
</feature>
<dbReference type="AlphaFoldDB" id="A0A2K4XCI1"/>
<dbReference type="PANTHER" id="PTHR34597:SF3">
    <property type="entry name" value="OUTER MEMBRANE TRANSPORTER CDIB"/>
    <property type="match status" value="1"/>
</dbReference>
<dbReference type="GeneID" id="93664703"/>
<sequence length="569" mass="65570">MVNKKWIAQCCIGLSVLSFFVPSVIAQQAPDKTDTCPLTQAHLEKNKNLRREIEDKTTLVNSRSDAQIASIKLTQLNVFNTELEEENNALFRFANRAHIQTEPDVISNILLFKQGDKYNAKKLAESERLLRRQNYLYDAQISATENCNGNVDVTVVTRDLWTLLPEISFSRSGGENKSSIGFRESNLFGWGKRLSFARTTDSDRNGYLFVYDDPNIFSTRYRGRLEYADNSDGKRHLLELTYPFYAIDTPYSYGIKIFSEQREESLYRRGDEYSEFDQTTDLFSAFLGHSKALSDSWTQRLTLGYVNQEDSFEEIDTTFAPLAQNRKLSYPYVSGHWFEDSYIKVRNFDSISRTEDLNLGWNIKALLGYSDESLSNDDTRAIYSFKAKKAHFTTDRTLWRFSTELDGYWNKEQKQLENFLATSQIQYYLNTSVDQSWYIKARAQYAKNLTADKQLTLGGETGLRGYPMDYQHGDRSFLVSLEKRYYWEYDLLQLFKVGAAGFLDVGRAWFNNEDNGENDHVLKNIGIGLRLAPSRANSGTMIHIDIAAPLDSYDDVDSVQWLVSVKNTF</sequence>
<evidence type="ECO:0000313" key="5">
    <source>
        <dbReference type="Proteomes" id="UP000238288"/>
    </source>
</evidence>
<accession>A0A2K4XCI1</accession>
<evidence type="ECO:0000259" key="3">
    <source>
        <dbReference type="Pfam" id="PF07244"/>
    </source>
</evidence>
<dbReference type="InterPro" id="IPR005565">
    <property type="entry name" value="Hemolysn_activator_HlyB_C"/>
</dbReference>
<evidence type="ECO:0000313" key="4">
    <source>
        <dbReference type="EMBL" id="SOU42004.1"/>
    </source>
</evidence>
<dbReference type="GO" id="GO:0046819">
    <property type="term" value="P:protein secretion by the type V secretion system"/>
    <property type="evidence" value="ECO:0007669"/>
    <property type="project" value="TreeGrafter"/>
</dbReference>
<reference evidence="4 5" key="1">
    <citation type="submission" date="2017-11" db="EMBL/GenBank/DDBJ databases">
        <authorList>
            <person name="Han C.G."/>
        </authorList>
    </citation>
    <scope>NUCLEOTIDE SEQUENCE [LARGE SCALE GENOMIC DNA]</scope>
    <source>
        <strain evidence="5">ATCC 43555</strain>
    </source>
</reference>
<dbReference type="Gene3D" id="3.10.20.310">
    <property type="entry name" value="membrane protein fhac"/>
    <property type="match status" value="1"/>
</dbReference>
<feature type="chain" id="PRO_5014477341" description="Bacterial surface antigen (D15) domain-containing protein" evidence="1">
    <location>
        <begin position="27"/>
        <end position="569"/>
    </location>
</feature>
<dbReference type="Gene3D" id="2.40.160.50">
    <property type="entry name" value="membrane protein fhac: a member of the omp85/tpsb transporter family"/>
    <property type="match status" value="1"/>
</dbReference>
<protein>
    <recommendedName>
        <fullName evidence="6">Bacterial surface antigen (D15) domain-containing protein</fullName>
    </recommendedName>
</protein>
<dbReference type="Pfam" id="PF07244">
    <property type="entry name" value="POTRA"/>
    <property type="match status" value="1"/>
</dbReference>